<evidence type="ECO:0000313" key="2">
    <source>
        <dbReference type="Proteomes" id="UP001307168"/>
    </source>
</evidence>
<accession>A0AAW9N349</accession>
<organism evidence="1 2">
    <name type="scientific">Peribacillus castrilensis</name>
    <dbReference type="NCBI Taxonomy" id="2897690"/>
    <lineage>
        <taxon>Bacteria</taxon>
        <taxon>Bacillati</taxon>
        <taxon>Bacillota</taxon>
        <taxon>Bacilli</taxon>
        <taxon>Bacillales</taxon>
        <taxon>Bacillaceae</taxon>
        <taxon>Peribacillus</taxon>
    </lineage>
</organism>
<sequence length="79" mass="9343">MKKFANLLPNYLLAETPQAFMPRRLGRQPAERKRISEIHWSLFQKKLQANSLFLESQRTPNERNLIVDKMGSYPILEQD</sequence>
<reference evidence="1 2" key="1">
    <citation type="submission" date="2023-03" db="EMBL/GenBank/DDBJ databases">
        <title>Bacillus Genome Sequencing.</title>
        <authorList>
            <person name="Dunlap C."/>
        </authorList>
    </citation>
    <scope>NUCLEOTIDE SEQUENCE [LARGE SCALE GENOMIC DNA]</scope>
    <source>
        <strain evidence="1 2">B-41290</strain>
    </source>
</reference>
<dbReference type="Proteomes" id="UP001307168">
    <property type="component" value="Unassembled WGS sequence"/>
</dbReference>
<dbReference type="RefSeq" id="WP_367406504.1">
    <property type="nucleotide sequence ID" value="NZ_JARNBH010000007.1"/>
</dbReference>
<keyword evidence="2" id="KW-1185">Reference proteome</keyword>
<proteinExistence type="predicted"/>
<name>A0AAW9N349_9BACI</name>
<evidence type="ECO:0000313" key="1">
    <source>
        <dbReference type="EMBL" id="MEC0272898.1"/>
    </source>
</evidence>
<dbReference type="AlphaFoldDB" id="A0AAW9N349"/>
<comment type="caution">
    <text evidence="1">The sequence shown here is derived from an EMBL/GenBank/DDBJ whole genome shotgun (WGS) entry which is preliminary data.</text>
</comment>
<gene>
    <name evidence="1" type="ORF">P4706_07405</name>
</gene>
<protein>
    <submittedName>
        <fullName evidence="1">Uncharacterized protein</fullName>
    </submittedName>
</protein>
<dbReference type="EMBL" id="JARNBH010000007">
    <property type="protein sequence ID" value="MEC0272898.1"/>
    <property type="molecule type" value="Genomic_DNA"/>
</dbReference>